<organism evidence="6 7">
    <name type="scientific">Micractinium conductrix</name>
    <dbReference type="NCBI Taxonomy" id="554055"/>
    <lineage>
        <taxon>Eukaryota</taxon>
        <taxon>Viridiplantae</taxon>
        <taxon>Chlorophyta</taxon>
        <taxon>core chlorophytes</taxon>
        <taxon>Trebouxiophyceae</taxon>
        <taxon>Chlorellales</taxon>
        <taxon>Chlorellaceae</taxon>
        <taxon>Chlorella clade</taxon>
        <taxon>Micractinium</taxon>
    </lineage>
</organism>
<proteinExistence type="predicted"/>
<comment type="caution">
    <text evidence="6">The sequence shown here is derived from an EMBL/GenBank/DDBJ whole genome shotgun (WGS) entry which is preliminary data.</text>
</comment>
<sequence>MLHVGRFSEGKRNGPGVVASSRGERFEGYFLDDVMWGPGRFTFAPPDGSNGGAGGDGGDAAAAKEDAACGGSTGAASASSAADTPVQPHRTLFTGMMNGRPHGKGCMAWSDGSQQFGQDEVADRLLDRLEDCRRTFERAVVLGGAGAAVAARLASGRAGVQEVVHVDTSQAMLERARSHGEASTSAGGRPHAPTTYVHWPPTSEILQLEPDSYDLIVSCLGLHWVNDVPGVMAQCRHALKPDGLFLAAMFGGQTLQELRIACTVAQQEREGGVSPRVSPLAHVRDAGNLLTRAGLAIPSVDVDQIQVHYRDAVQLVEHLRSMGESSGLLRQRQELPRSVALASAATYAALFGEEDGSIPATYEVIYMTGWAPHPAQQRPAQRGSATVSFEDLVQDLGGGESSGSGSSSSSGNPLPGASG</sequence>
<dbReference type="PANTHER" id="PTHR13090">
    <property type="entry name" value="ARGININE-HYDROXYLASE NDUFAF5, MITOCHONDRIAL"/>
    <property type="match status" value="1"/>
</dbReference>
<dbReference type="Pfam" id="PF08241">
    <property type="entry name" value="Methyltransf_11"/>
    <property type="match status" value="1"/>
</dbReference>
<feature type="region of interest" description="Disordered" evidence="4">
    <location>
        <begin position="177"/>
        <end position="196"/>
    </location>
</feature>
<dbReference type="InterPro" id="IPR029063">
    <property type="entry name" value="SAM-dependent_MTases_sf"/>
</dbReference>
<dbReference type="EMBL" id="LHPF02000086">
    <property type="protein sequence ID" value="PSC67157.1"/>
    <property type="molecule type" value="Genomic_DNA"/>
</dbReference>
<dbReference type="SUPFAM" id="SSF82185">
    <property type="entry name" value="Histone H3 K4-specific methyltransferase SET7/9 N-terminal domain"/>
    <property type="match status" value="1"/>
</dbReference>
<dbReference type="GO" id="GO:0008757">
    <property type="term" value="F:S-adenosylmethionine-dependent methyltransferase activity"/>
    <property type="evidence" value="ECO:0007669"/>
    <property type="project" value="InterPro"/>
</dbReference>
<evidence type="ECO:0000256" key="4">
    <source>
        <dbReference type="SAM" id="MobiDB-lite"/>
    </source>
</evidence>
<dbReference type="Gene3D" id="3.40.50.150">
    <property type="entry name" value="Vaccinia Virus protein VP39"/>
    <property type="match status" value="1"/>
</dbReference>
<dbReference type="CDD" id="cd02440">
    <property type="entry name" value="AdoMet_MTases"/>
    <property type="match status" value="1"/>
</dbReference>
<dbReference type="STRING" id="554055.A0A2P6UZ94"/>
<dbReference type="GO" id="GO:0032981">
    <property type="term" value="P:mitochondrial respiratory chain complex I assembly"/>
    <property type="evidence" value="ECO:0007669"/>
    <property type="project" value="TreeGrafter"/>
</dbReference>
<accession>A0A2P6UZ94</accession>
<feature type="region of interest" description="Disordered" evidence="4">
    <location>
        <begin position="374"/>
        <end position="419"/>
    </location>
</feature>
<keyword evidence="1 6" id="KW-0489">Methyltransferase</keyword>
<dbReference type="InterPro" id="IPR003409">
    <property type="entry name" value="MORN"/>
</dbReference>
<feature type="compositionally biased region" description="Gly residues" evidence="4">
    <location>
        <begin position="49"/>
        <end position="58"/>
    </location>
</feature>
<feature type="domain" description="Methyltransferase type 11" evidence="5">
    <location>
        <begin position="144"/>
        <end position="246"/>
    </location>
</feature>
<evidence type="ECO:0000313" key="6">
    <source>
        <dbReference type="EMBL" id="PSC67157.1"/>
    </source>
</evidence>
<evidence type="ECO:0000256" key="1">
    <source>
        <dbReference type="ARBA" id="ARBA00022603"/>
    </source>
</evidence>
<feature type="compositionally biased region" description="Low complexity" evidence="4">
    <location>
        <begin position="68"/>
        <end position="82"/>
    </location>
</feature>
<dbReference type="InterPro" id="IPR050602">
    <property type="entry name" value="Malonyl-ACP_OMT"/>
</dbReference>
<dbReference type="Pfam" id="PF02493">
    <property type="entry name" value="MORN"/>
    <property type="match status" value="3"/>
</dbReference>
<evidence type="ECO:0000256" key="3">
    <source>
        <dbReference type="ARBA" id="ARBA00022737"/>
    </source>
</evidence>
<keyword evidence="7" id="KW-1185">Reference proteome</keyword>
<evidence type="ECO:0000256" key="2">
    <source>
        <dbReference type="ARBA" id="ARBA00022679"/>
    </source>
</evidence>
<name>A0A2P6UZ94_9CHLO</name>
<keyword evidence="2" id="KW-0808">Transferase</keyword>
<reference evidence="6 7" key="1">
    <citation type="journal article" date="2018" name="Plant J.">
        <title>Genome sequences of Chlorella sorokiniana UTEX 1602 and Micractinium conductrix SAG 241.80: implications to maltose excretion by a green alga.</title>
        <authorList>
            <person name="Arriola M.B."/>
            <person name="Velmurugan N."/>
            <person name="Zhang Y."/>
            <person name="Plunkett M.H."/>
            <person name="Hondzo H."/>
            <person name="Barney B.M."/>
        </authorList>
    </citation>
    <scope>NUCLEOTIDE SEQUENCE [LARGE SCALE GENOMIC DNA]</scope>
    <source>
        <strain evidence="6 7">SAG 241.80</strain>
    </source>
</reference>
<dbReference type="InterPro" id="IPR013216">
    <property type="entry name" value="Methyltransf_11"/>
</dbReference>
<evidence type="ECO:0000313" key="7">
    <source>
        <dbReference type="Proteomes" id="UP000239649"/>
    </source>
</evidence>
<feature type="region of interest" description="Disordered" evidence="4">
    <location>
        <begin position="42"/>
        <end position="85"/>
    </location>
</feature>
<gene>
    <name evidence="6" type="ORF">C2E20_9149</name>
</gene>
<protein>
    <submittedName>
        <fullName evidence="6">Methyltransferase At1g22800</fullName>
    </submittedName>
</protein>
<keyword evidence="3" id="KW-0677">Repeat</keyword>
<dbReference type="GO" id="GO:0032259">
    <property type="term" value="P:methylation"/>
    <property type="evidence" value="ECO:0007669"/>
    <property type="project" value="UniProtKB-KW"/>
</dbReference>
<dbReference type="Proteomes" id="UP000239649">
    <property type="component" value="Unassembled WGS sequence"/>
</dbReference>
<dbReference type="GO" id="GO:0016020">
    <property type="term" value="C:membrane"/>
    <property type="evidence" value="ECO:0007669"/>
    <property type="project" value="UniProtKB-ARBA"/>
</dbReference>
<dbReference type="GO" id="GO:0005739">
    <property type="term" value="C:mitochondrion"/>
    <property type="evidence" value="ECO:0007669"/>
    <property type="project" value="TreeGrafter"/>
</dbReference>
<dbReference type="PANTHER" id="PTHR13090:SF1">
    <property type="entry name" value="ARGININE-HYDROXYLASE NDUFAF5, MITOCHONDRIAL"/>
    <property type="match status" value="1"/>
</dbReference>
<dbReference type="OrthoDB" id="16816at2759"/>
<dbReference type="AlphaFoldDB" id="A0A2P6UZ94"/>
<dbReference type="SUPFAM" id="SSF53335">
    <property type="entry name" value="S-adenosyl-L-methionine-dependent methyltransferases"/>
    <property type="match status" value="1"/>
</dbReference>
<evidence type="ECO:0000259" key="5">
    <source>
        <dbReference type="Pfam" id="PF08241"/>
    </source>
</evidence>